<evidence type="ECO:0000313" key="2">
    <source>
        <dbReference type="Proteomes" id="UP000179023"/>
    </source>
</evidence>
<gene>
    <name evidence="1" type="ORF">A3C07_04805</name>
</gene>
<dbReference type="Pfam" id="PF00300">
    <property type="entry name" value="His_Phos_1"/>
    <property type="match status" value="1"/>
</dbReference>
<dbReference type="EMBL" id="MHQI01000068">
    <property type="protein sequence ID" value="OGZ98321.1"/>
    <property type="molecule type" value="Genomic_DNA"/>
</dbReference>
<name>A0A1G2KII7_9BACT</name>
<comment type="caution">
    <text evidence="1">The sequence shown here is derived from an EMBL/GenBank/DDBJ whole genome shotgun (WGS) entry which is preliminary data.</text>
</comment>
<sequence>MLQDIATAHNGENVLVSTHGGPIRHLLMKLGYAPYGSLPGGSFKNAGYIVIQSDGKELTIMEVHGIEEKKDEHK</sequence>
<organism evidence="1 2">
    <name type="scientific">Candidatus Sungbacteria bacterium RIFCSPHIGHO2_02_FULL_47_11</name>
    <dbReference type="NCBI Taxonomy" id="1802270"/>
    <lineage>
        <taxon>Bacteria</taxon>
        <taxon>Candidatus Sungiibacteriota</taxon>
    </lineage>
</organism>
<dbReference type="Gene3D" id="3.40.50.1240">
    <property type="entry name" value="Phosphoglycerate mutase-like"/>
    <property type="match status" value="1"/>
</dbReference>
<dbReference type="AlphaFoldDB" id="A0A1G2KII7"/>
<accession>A0A1G2KII7</accession>
<proteinExistence type="predicted"/>
<evidence type="ECO:0000313" key="1">
    <source>
        <dbReference type="EMBL" id="OGZ98321.1"/>
    </source>
</evidence>
<dbReference type="CDD" id="cd07067">
    <property type="entry name" value="HP_PGM_like"/>
    <property type="match status" value="1"/>
</dbReference>
<protein>
    <recommendedName>
        <fullName evidence="3">Phosphoglycerate mutase</fullName>
    </recommendedName>
</protein>
<reference evidence="1 2" key="1">
    <citation type="journal article" date="2016" name="Nat. Commun.">
        <title>Thousands of microbial genomes shed light on interconnected biogeochemical processes in an aquifer system.</title>
        <authorList>
            <person name="Anantharaman K."/>
            <person name="Brown C.T."/>
            <person name="Hug L.A."/>
            <person name="Sharon I."/>
            <person name="Castelle C.J."/>
            <person name="Probst A.J."/>
            <person name="Thomas B.C."/>
            <person name="Singh A."/>
            <person name="Wilkins M.J."/>
            <person name="Karaoz U."/>
            <person name="Brodie E.L."/>
            <person name="Williams K.H."/>
            <person name="Hubbard S.S."/>
            <person name="Banfield J.F."/>
        </authorList>
    </citation>
    <scope>NUCLEOTIDE SEQUENCE [LARGE SCALE GENOMIC DNA]</scope>
</reference>
<evidence type="ECO:0008006" key="3">
    <source>
        <dbReference type="Google" id="ProtNLM"/>
    </source>
</evidence>
<dbReference type="STRING" id="1802270.A3C07_04805"/>
<dbReference type="InterPro" id="IPR029033">
    <property type="entry name" value="His_PPase_superfam"/>
</dbReference>
<dbReference type="InterPro" id="IPR013078">
    <property type="entry name" value="His_Pase_superF_clade-1"/>
</dbReference>
<dbReference type="SUPFAM" id="SSF53254">
    <property type="entry name" value="Phosphoglycerate mutase-like"/>
    <property type="match status" value="1"/>
</dbReference>
<dbReference type="Proteomes" id="UP000179023">
    <property type="component" value="Unassembled WGS sequence"/>
</dbReference>